<dbReference type="EC" id="1.1.1.79" evidence="6"/>
<dbReference type="PANTHER" id="PTHR10996:SF283">
    <property type="entry name" value="GLYOXYLATE_HYDROXYPYRUVATE REDUCTASE B"/>
    <property type="match status" value="1"/>
</dbReference>
<accession>A0A162U835</accession>
<gene>
    <name evidence="6" type="primary">ghrB_1</name>
    <name evidence="6" type="ORF">CLMAG_06800</name>
</gene>
<dbReference type="InterPro" id="IPR036291">
    <property type="entry name" value="NAD(P)-bd_dom_sf"/>
</dbReference>
<evidence type="ECO:0000259" key="5">
    <source>
        <dbReference type="Pfam" id="PF02826"/>
    </source>
</evidence>
<dbReference type="InterPro" id="IPR006139">
    <property type="entry name" value="D-isomer_2_OHA_DH_cat_dom"/>
</dbReference>
<dbReference type="PATRIC" id="fig|1121326.3.peg.639"/>
<dbReference type="GO" id="GO:0051287">
    <property type="term" value="F:NAD binding"/>
    <property type="evidence" value="ECO:0007669"/>
    <property type="project" value="InterPro"/>
</dbReference>
<dbReference type="GO" id="GO:0030267">
    <property type="term" value="F:glyoxylate reductase (NADPH) activity"/>
    <property type="evidence" value="ECO:0007669"/>
    <property type="project" value="UniProtKB-EC"/>
</dbReference>
<dbReference type="CDD" id="cd05301">
    <property type="entry name" value="GDH"/>
    <property type="match status" value="1"/>
</dbReference>
<dbReference type="FunFam" id="3.40.50.720:FF:000462">
    <property type="entry name" value="Glyoxylate reductase (NADP+)"/>
    <property type="match status" value="1"/>
</dbReference>
<dbReference type="InterPro" id="IPR029752">
    <property type="entry name" value="D-isomer_DH_CS1"/>
</dbReference>
<dbReference type="EC" id="1.1.1.215" evidence="6"/>
<evidence type="ECO:0000259" key="4">
    <source>
        <dbReference type="Pfam" id="PF00389"/>
    </source>
</evidence>
<dbReference type="InterPro" id="IPR050223">
    <property type="entry name" value="D-isomer_2-hydroxyacid_DH"/>
</dbReference>
<sequence>MAKPKVYITKEIPKEVEDYIGQFCDYEKWSGKEKISREELLDKLVDKEGVLLSALKIDKELLDHAKKLRVVSNVSVGYNNFDIEEMKAHNVIGTNTPEVLDNTVADLIFGLILSSARRISELDKYVKEGNWKPEDEKNLFGVDVHHSTIGIIGMGRIGEAVAKRAKLGFDMEVLYYNRNRKHDIENRLGVEYCDFEMLLQKSDFIVLMTPLTKDTYHYIDFEEFNMMKTTAVFINASRGETVNEKALIEALQNNNIFRAGLDVYELEPIDSQNLLLKLPNVITLPHIGSAVEKTRSDMAMVAAKNLVKAVLGETPPNIVPELKG</sequence>
<keyword evidence="2 3" id="KW-0560">Oxidoreductase</keyword>
<keyword evidence="7" id="KW-1185">Reference proteome</keyword>
<evidence type="ECO:0000313" key="7">
    <source>
        <dbReference type="Proteomes" id="UP000076603"/>
    </source>
</evidence>
<organism evidence="6 7">
    <name type="scientific">Clostridium magnum DSM 2767</name>
    <dbReference type="NCBI Taxonomy" id="1121326"/>
    <lineage>
        <taxon>Bacteria</taxon>
        <taxon>Bacillati</taxon>
        <taxon>Bacillota</taxon>
        <taxon>Clostridia</taxon>
        <taxon>Eubacteriales</taxon>
        <taxon>Clostridiaceae</taxon>
        <taxon>Clostridium</taxon>
    </lineage>
</organism>
<feature type="domain" description="D-isomer specific 2-hydroxyacid dehydrogenase catalytic" evidence="4">
    <location>
        <begin position="6"/>
        <end position="319"/>
    </location>
</feature>
<evidence type="ECO:0000313" key="6">
    <source>
        <dbReference type="EMBL" id="KZL93634.1"/>
    </source>
</evidence>
<evidence type="ECO:0000256" key="1">
    <source>
        <dbReference type="ARBA" id="ARBA00005854"/>
    </source>
</evidence>
<evidence type="ECO:0000256" key="2">
    <source>
        <dbReference type="ARBA" id="ARBA00023002"/>
    </source>
</evidence>
<dbReference type="SUPFAM" id="SSF52283">
    <property type="entry name" value="Formate/glycerate dehydrogenase catalytic domain-like"/>
    <property type="match status" value="1"/>
</dbReference>
<dbReference type="SUPFAM" id="SSF51735">
    <property type="entry name" value="NAD(P)-binding Rossmann-fold domains"/>
    <property type="match status" value="1"/>
</dbReference>
<dbReference type="RefSeq" id="WP_066617894.1">
    <property type="nucleotide sequence ID" value="NZ_FQXL01000031.1"/>
</dbReference>
<dbReference type="OrthoDB" id="9805416at2"/>
<protein>
    <submittedName>
        <fullName evidence="6">Glyoxylate/hydroxypyruvate reductase B</fullName>
        <ecNumber evidence="6">1.1.1.215</ecNumber>
        <ecNumber evidence="6">1.1.1.79</ecNumber>
        <ecNumber evidence="6">1.1.1.81</ecNumber>
    </submittedName>
</protein>
<dbReference type="PROSITE" id="PS00065">
    <property type="entry name" value="D_2_HYDROXYACID_DH_1"/>
    <property type="match status" value="1"/>
</dbReference>
<proteinExistence type="inferred from homology"/>
<keyword evidence="6" id="KW-0670">Pyruvate</keyword>
<dbReference type="GO" id="GO:0008873">
    <property type="term" value="F:gluconate 2-dehydrogenase activity"/>
    <property type="evidence" value="ECO:0007669"/>
    <property type="project" value="UniProtKB-EC"/>
</dbReference>
<dbReference type="Pfam" id="PF00389">
    <property type="entry name" value="2-Hacid_dh"/>
    <property type="match status" value="1"/>
</dbReference>
<dbReference type="PANTHER" id="PTHR10996">
    <property type="entry name" value="2-HYDROXYACID DEHYDROGENASE-RELATED"/>
    <property type="match status" value="1"/>
</dbReference>
<comment type="caution">
    <text evidence="6">The sequence shown here is derived from an EMBL/GenBank/DDBJ whole genome shotgun (WGS) entry which is preliminary data.</text>
</comment>
<dbReference type="EMBL" id="LWAE01000001">
    <property type="protein sequence ID" value="KZL93634.1"/>
    <property type="molecule type" value="Genomic_DNA"/>
</dbReference>
<dbReference type="EC" id="1.1.1.81" evidence="6"/>
<dbReference type="STRING" id="1121326.CLMAG_06800"/>
<dbReference type="Pfam" id="PF02826">
    <property type="entry name" value="2-Hacid_dh_C"/>
    <property type="match status" value="1"/>
</dbReference>
<dbReference type="AlphaFoldDB" id="A0A162U835"/>
<reference evidence="6 7" key="1">
    <citation type="submission" date="2016-04" db="EMBL/GenBank/DDBJ databases">
        <title>Genome sequence of Clostridium magnum DSM 2767.</title>
        <authorList>
            <person name="Poehlein A."/>
            <person name="Uhlig R."/>
            <person name="Fischer R."/>
            <person name="Bahl H."/>
            <person name="Daniel R."/>
        </authorList>
    </citation>
    <scope>NUCLEOTIDE SEQUENCE [LARGE SCALE GENOMIC DNA]</scope>
    <source>
        <strain evidence="6 7">DSM 2767</strain>
    </source>
</reference>
<dbReference type="InterPro" id="IPR006140">
    <property type="entry name" value="D-isomer_DH_NAD-bd"/>
</dbReference>
<name>A0A162U835_9CLOT</name>
<dbReference type="Proteomes" id="UP000076603">
    <property type="component" value="Unassembled WGS sequence"/>
</dbReference>
<dbReference type="GO" id="GO:0005829">
    <property type="term" value="C:cytosol"/>
    <property type="evidence" value="ECO:0007669"/>
    <property type="project" value="TreeGrafter"/>
</dbReference>
<evidence type="ECO:0000256" key="3">
    <source>
        <dbReference type="RuleBase" id="RU003719"/>
    </source>
</evidence>
<comment type="similarity">
    <text evidence="1 3">Belongs to the D-isomer specific 2-hydroxyacid dehydrogenase family.</text>
</comment>
<feature type="domain" description="D-isomer specific 2-hydroxyacid dehydrogenase NAD-binding" evidence="5">
    <location>
        <begin position="109"/>
        <end position="288"/>
    </location>
</feature>
<dbReference type="GO" id="GO:0016618">
    <property type="term" value="F:hydroxypyruvate reductase [NAD(P)H] activity"/>
    <property type="evidence" value="ECO:0007669"/>
    <property type="project" value="UniProtKB-EC"/>
</dbReference>
<dbReference type="Gene3D" id="3.40.50.720">
    <property type="entry name" value="NAD(P)-binding Rossmann-like Domain"/>
    <property type="match status" value="2"/>
</dbReference>